<evidence type="ECO:0000313" key="3">
    <source>
        <dbReference type="Proteomes" id="UP000027446"/>
    </source>
</evidence>
<dbReference type="Proteomes" id="UP000027446">
    <property type="component" value="Unassembled WGS sequence"/>
</dbReference>
<evidence type="ECO:0000313" key="2">
    <source>
        <dbReference type="EMBL" id="KCZ83220.1"/>
    </source>
</evidence>
<keyword evidence="1" id="KW-0472">Membrane</keyword>
<keyword evidence="1" id="KW-0812">Transmembrane</keyword>
<reference evidence="2 3" key="1">
    <citation type="journal article" date="2014" name="Antonie Van Leeuwenhoek">
        <title>Hyphomonas beringensis sp. nov. and Hyphomonas chukchiensis sp. nov., isolated from surface seawater of the Bering Sea and Chukchi Sea.</title>
        <authorList>
            <person name="Li C."/>
            <person name="Lai Q."/>
            <person name="Li G."/>
            <person name="Dong C."/>
            <person name="Wang J."/>
            <person name="Liao Y."/>
            <person name="Shao Z."/>
        </authorList>
    </citation>
    <scope>NUCLEOTIDE SEQUENCE [LARGE SCALE GENOMIC DNA]</scope>
    <source>
        <strain evidence="2 3">MHS-3</strain>
    </source>
</reference>
<feature type="transmembrane region" description="Helical" evidence="1">
    <location>
        <begin position="123"/>
        <end position="146"/>
    </location>
</feature>
<dbReference type="PATRIC" id="fig|1280949.3.peg.3264"/>
<evidence type="ECO:0000256" key="1">
    <source>
        <dbReference type="SAM" id="Phobius"/>
    </source>
</evidence>
<feature type="transmembrane region" description="Helical" evidence="1">
    <location>
        <begin position="177"/>
        <end position="205"/>
    </location>
</feature>
<organism evidence="2 3">
    <name type="scientific">Hyphomonas adhaerens MHS-3</name>
    <dbReference type="NCBI Taxonomy" id="1280949"/>
    <lineage>
        <taxon>Bacteria</taxon>
        <taxon>Pseudomonadati</taxon>
        <taxon>Pseudomonadota</taxon>
        <taxon>Alphaproteobacteria</taxon>
        <taxon>Hyphomonadales</taxon>
        <taxon>Hyphomonadaceae</taxon>
        <taxon>Hyphomonas</taxon>
    </lineage>
</organism>
<feature type="transmembrane region" description="Helical" evidence="1">
    <location>
        <begin position="226"/>
        <end position="251"/>
    </location>
</feature>
<dbReference type="AlphaFoldDB" id="A0A069E174"/>
<keyword evidence="3" id="KW-1185">Reference proteome</keyword>
<evidence type="ECO:0008006" key="4">
    <source>
        <dbReference type="Google" id="ProtNLM"/>
    </source>
</evidence>
<dbReference type="EMBL" id="ARYH01000003">
    <property type="protein sequence ID" value="KCZ83220.1"/>
    <property type="molecule type" value="Genomic_DNA"/>
</dbReference>
<feature type="transmembrane region" description="Helical" evidence="1">
    <location>
        <begin position="47"/>
        <end position="69"/>
    </location>
</feature>
<sequence length="295" mass="30606">MRRPVGSVKTGFAAAPGSGMAFCMDSNTSSPAASPSIPDLIGQAWRLAAQAALPGLPWLALLALMGGFYKWALTTGAGGTMLALAALVVFFLAGVQASLMIYRAMIPDAKGAFMALMHMNLAIYLAFFFIGFFVFFFVGIFGVVMLQLSGLVDLAAEGADQQIPAALAGMMSTPYGWALSIVYAAGLGGLAFLALRLLMAGAATVQTGRVMVFRTWRWTKGDVVRFGAASLATHVLPFLVGYVVNLVIVNAAGQGEIAVFATGVSGLLLQVPFILAGHGLAVAALRAMHPPASVA</sequence>
<feature type="transmembrane region" description="Helical" evidence="1">
    <location>
        <begin position="81"/>
        <end position="102"/>
    </location>
</feature>
<name>A0A069E174_9PROT</name>
<comment type="caution">
    <text evidence="2">The sequence shown here is derived from an EMBL/GenBank/DDBJ whole genome shotgun (WGS) entry which is preliminary data.</text>
</comment>
<proteinExistence type="predicted"/>
<keyword evidence="1" id="KW-1133">Transmembrane helix</keyword>
<feature type="transmembrane region" description="Helical" evidence="1">
    <location>
        <begin position="257"/>
        <end position="285"/>
    </location>
</feature>
<gene>
    <name evidence="2" type="ORF">HAD_16072</name>
</gene>
<accession>A0A069E174</accession>
<protein>
    <recommendedName>
        <fullName evidence="4">Glycerophosphoryl diester phosphodiesterase membrane domain-containing protein</fullName>
    </recommendedName>
</protein>
<dbReference type="STRING" id="1280949.HAD_16072"/>